<evidence type="ECO:0000256" key="4">
    <source>
        <dbReference type="ARBA" id="ARBA00022679"/>
    </source>
</evidence>
<evidence type="ECO:0000256" key="5">
    <source>
        <dbReference type="ARBA" id="ARBA00022723"/>
    </source>
</evidence>
<dbReference type="Gene3D" id="3.30.390.130">
    <property type="match status" value="1"/>
</dbReference>
<comment type="caution">
    <text evidence="12">The sequence shown here is derived from an EMBL/GenBank/DDBJ whole genome shotgun (WGS) entry which is preliminary data.</text>
</comment>
<evidence type="ECO:0000256" key="1">
    <source>
        <dbReference type="ARBA" id="ARBA00000900"/>
    </source>
</evidence>
<feature type="region of interest" description="Disordered" evidence="10">
    <location>
        <begin position="224"/>
        <end position="253"/>
    </location>
</feature>
<keyword evidence="13" id="KW-1185">Reference proteome</keyword>
<reference evidence="12" key="1">
    <citation type="journal article" date="2023" name="Science">
        <title>Genome structures resolve the early diversification of teleost fishes.</title>
        <authorList>
            <person name="Parey E."/>
            <person name="Louis A."/>
            <person name="Montfort J."/>
            <person name="Bouchez O."/>
            <person name="Roques C."/>
            <person name="Iampietro C."/>
            <person name="Lluch J."/>
            <person name="Castinel A."/>
            <person name="Donnadieu C."/>
            <person name="Desvignes T."/>
            <person name="Floi Bucao C."/>
            <person name="Jouanno E."/>
            <person name="Wen M."/>
            <person name="Mejri S."/>
            <person name="Dirks R."/>
            <person name="Jansen H."/>
            <person name="Henkel C."/>
            <person name="Chen W.J."/>
            <person name="Zahm M."/>
            <person name="Cabau C."/>
            <person name="Klopp C."/>
            <person name="Thompson A.W."/>
            <person name="Robinson-Rechavi M."/>
            <person name="Braasch I."/>
            <person name="Lecointre G."/>
            <person name="Bobe J."/>
            <person name="Postlethwait J.H."/>
            <person name="Berthelot C."/>
            <person name="Roest Crollius H."/>
            <person name="Guiguen Y."/>
        </authorList>
    </citation>
    <scope>NUCLEOTIDE SEQUENCE</scope>
    <source>
        <strain evidence="12">Concon-B</strain>
    </source>
</reference>
<dbReference type="EC" id="2.3.2.27" evidence="9"/>
<comment type="catalytic activity">
    <reaction evidence="1 9">
        <text>S-ubiquitinyl-[E2 ubiquitin-conjugating enzyme]-L-cysteine + [acceptor protein]-L-lysine = [E2 ubiquitin-conjugating enzyme]-L-cysteine + N(6)-ubiquitinyl-[acceptor protein]-L-lysine.</text>
        <dbReference type="EC" id="2.3.2.27"/>
    </reaction>
</comment>
<dbReference type="Gene3D" id="3.30.40.10">
    <property type="entry name" value="Zinc/RING finger domain, C3HC4 (zinc finger)"/>
    <property type="match status" value="1"/>
</dbReference>
<keyword evidence="6 8" id="KW-0863">Zinc-finger</keyword>
<dbReference type="GO" id="GO:0016567">
    <property type="term" value="P:protein ubiquitination"/>
    <property type="evidence" value="ECO:0007669"/>
    <property type="project" value="UniProtKB-UniRule"/>
</dbReference>
<comment type="subcellular location">
    <subcellularLocation>
        <location evidence="9">Cytoplasm</location>
    </subcellularLocation>
</comment>
<evidence type="ECO:0000256" key="10">
    <source>
        <dbReference type="SAM" id="MobiDB-lite"/>
    </source>
</evidence>
<evidence type="ECO:0000313" key="12">
    <source>
        <dbReference type="EMBL" id="KAJ8263061.1"/>
    </source>
</evidence>
<keyword evidence="4 9" id="KW-0808">Transferase</keyword>
<dbReference type="InterPro" id="IPR039399">
    <property type="entry name" value="Deltex_C_sf"/>
</dbReference>
<evidence type="ECO:0000256" key="9">
    <source>
        <dbReference type="RuleBase" id="RU367105"/>
    </source>
</evidence>
<dbReference type="GO" id="GO:0008270">
    <property type="term" value="F:zinc ion binding"/>
    <property type="evidence" value="ECO:0007669"/>
    <property type="project" value="UniProtKB-KW"/>
</dbReference>
<evidence type="ECO:0000256" key="7">
    <source>
        <dbReference type="ARBA" id="ARBA00022833"/>
    </source>
</evidence>
<feature type="domain" description="RING-type" evidence="11">
    <location>
        <begin position="260"/>
        <end position="300"/>
    </location>
</feature>
<dbReference type="PROSITE" id="PS00518">
    <property type="entry name" value="ZF_RING_1"/>
    <property type="match status" value="1"/>
</dbReference>
<dbReference type="FunFam" id="3.30.390.130:FF:000001">
    <property type="entry name" value="Probable E3 ubiquitin-protein ligase DTX3"/>
    <property type="match status" value="1"/>
</dbReference>
<evidence type="ECO:0000313" key="13">
    <source>
        <dbReference type="Proteomes" id="UP001152803"/>
    </source>
</evidence>
<dbReference type="GO" id="GO:0007219">
    <property type="term" value="P:Notch signaling pathway"/>
    <property type="evidence" value="ECO:0007669"/>
    <property type="project" value="InterPro"/>
</dbReference>
<evidence type="ECO:0000259" key="11">
    <source>
        <dbReference type="PROSITE" id="PS50089"/>
    </source>
</evidence>
<keyword evidence="9" id="KW-0963">Cytoplasm</keyword>
<proteinExistence type="inferred from homology"/>
<keyword evidence="7 9" id="KW-0862">Zinc</keyword>
<evidence type="ECO:0000256" key="8">
    <source>
        <dbReference type="PROSITE-ProRule" id="PRU00175"/>
    </source>
</evidence>
<dbReference type="Pfam" id="PF13639">
    <property type="entry name" value="zf-RING_2"/>
    <property type="match status" value="1"/>
</dbReference>
<dbReference type="OrthoDB" id="527344at2759"/>
<dbReference type="PROSITE" id="PS50089">
    <property type="entry name" value="ZF_RING_2"/>
    <property type="match status" value="1"/>
</dbReference>
<gene>
    <name evidence="12" type="ORF">COCON_G00155180</name>
</gene>
<dbReference type="CDD" id="cd16506">
    <property type="entry name" value="RING-HC_DTX3-like"/>
    <property type="match status" value="1"/>
</dbReference>
<dbReference type="SMART" id="SM00184">
    <property type="entry name" value="RING"/>
    <property type="match status" value="1"/>
</dbReference>
<evidence type="ECO:0000256" key="6">
    <source>
        <dbReference type="ARBA" id="ARBA00022771"/>
    </source>
</evidence>
<protein>
    <recommendedName>
        <fullName evidence="9">E3 ubiquitin-protein ligase</fullName>
        <ecNumber evidence="9">2.3.2.27</ecNumber>
    </recommendedName>
</protein>
<dbReference type="Pfam" id="PF18102">
    <property type="entry name" value="DTC"/>
    <property type="match status" value="1"/>
</dbReference>
<dbReference type="SUPFAM" id="SSF57850">
    <property type="entry name" value="RING/U-box"/>
    <property type="match status" value="1"/>
</dbReference>
<dbReference type="GO" id="GO:0061630">
    <property type="term" value="F:ubiquitin protein ligase activity"/>
    <property type="evidence" value="ECO:0007669"/>
    <property type="project" value="UniProtKB-UniRule"/>
</dbReference>
<accession>A0A9Q1D938</accession>
<keyword evidence="5 9" id="KW-0479">Metal-binding</keyword>
<name>A0A9Q1D938_CONCO</name>
<evidence type="ECO:0000256" key="3">
    <source>
        <dbReference type="ARBA" id="ARBA00009413"/>
    </source>
</evidence>
<feature type="compositionally biased region" description="Polar residues" evidence="10">
    <location>
        <begin position="236"/>
        <end position="252"/>
    </location>
</feature>
<dbReference type="AlphaFoldDB" id="A0A9Q1D938"/>
<dbReference type="InterPro" id="IPR017907">
    <property type="entry name" value="Znf_RING_CS"/>
</dbReference>
<dbReference type="InterPro" id="IPR013083">
    <property type="entry name" value="Znf_RING/FYVE/PHD"/>
</dbReference>
<dbReference type="CDD" id="cd09633">
    <property type="entry name" value="Deltex_C"/>
    <property type="match status" value="1"/>
</dbReference>
<dbReference type="InterPro" id="IPR039398">
    <property type="entry name" value="Deltex_fam"/>
</dbReference>
<comment type="pathway">
    <text evidence="2 9">Protein modification; protein ubiquitination.</text>
</comment>
<dbReference type="Proteomes" id="UP001152803">
    <property type="component" value="Unassembled WGS sequence"/>
</dbReference>
<sequence>MMSHIPINEIFSDVTLTLDVSTLQPGENVNDVLNGYRLEKAKGKCYEFKGSYEEVEDVFWKLSVLKKSPGPDVKYQTQDHQDHSSTQKMEPVEVVATVIDYIYQKYKQELDRAVGSDVCLKLNNARDQANFLPLSPSPEATRRCLFARERFITFYQKIATDLKERTFNVSPTLMVTKLNHLEREFPKLKISSDSGRYSSSQVSVTGSFADTLRFEDFLKNGGKTSHWPTKQHRQHSPTTVDGASGFSTTKNQQEQEKEDCPICLDTIKQSEKKTLPKCKHSFCEDCLSRAFEAKPACPVCGTLYGSLRGTQPDGGEMTHSMVKAPLPGYENYGSIVIRYYIPDGIQGEEHPNPGKPYEGTARTVFLPDCSVGRRVLKLLERAFEQRLTFTIGQSSTTGRSNVVTWNDIHHKTNRTGGPSGYGYPDPDYLNRVQDELKAKGIY</sequence>
<evidence type="ECO:0000256" key="2">
    <source>
        <dbReference type="ARBA" id="ARBA00004906"/>
    </source>
</evidence>
<dbReference type="EMBL" id="JAFJMO010000011">
    <property type="protein sequence ID" value="KAJ8263061.1"/>
    <property type="molecule type" value="Genomic_DNA"/>
</dbReference>
<dbReference type="GO" id="GO:0005737">
    <property type="term" value="C:cytoplasm"/>
    <property type="evidence" value="ECO:0007669"/>
    <property type="project" value="UniProtKB-SubCell"/>
</dbReference>
<dbReference type="InterPro" id="IPR039396">
    <property type="entry name" value="Deltex_C"/>
</dbReference>
<organism evidence="12 13">
    <name type="scientific">Conger conger</name>
    <name type="common">Conger eel</name>
    <name type="synonym">Muraena conger</name>
    <dbReference type="NCBI Taxonomy" id="82655"/>
    <lineage>
        <taxon>Eukaryota</taxon>
        <taxon>Metazoa</taxon>
        <taxon>Chordata</taxon>
        <taxon>Craniata</taxon>
        <taxon>Vertebrata</taxon>
        <taxon>Euteleostomi</taxon>
        <taxon>Actinopterygii</taxon>
        <taxon>Neopterygii</taxon>
        <taxon>Teleostei</taxon>
        <taxon>Anguilliformes</taxon>
        <taxon>Congridae</taxon>
        <taxon>Conger</taxon>
    </lineage>
</organism>
<dbReference type="InterPro" id="IPR001841">
    <property type="entry name" value="Znf_RING"/>
</dbReference>
<comment type="similarity">
    <text evidence="3 9">Belongs to the Deltex family.</text>
</comment>
<dbReference type="PANTHER" id="PTHR12622">
    <property type="entry name" value="DELTEX-RELATED"/>
    <property type="match status" value="1"/>
</dbReference>